<evidence type="ECO:0000313" key="1">
    <source>
        <dbReference type="EMBL" id="CAH1103810.1"/>
    </source>
</evidence>
<sequence>MMQPILVDLSDISNMQYQEELELQNDESVKTLFNIKLAMAWLCEETEIKYPNSTKCTRKLLLPFPSSYLAECGFSAVNDLLVKKNRLYITQCRDLRLKLTKLEPNIKSLCSKHQAQGSH</sequence>
<keyword evidence="2" id="KW-1185">Reference proteome</keyword>
<dbReference type="PANTHER" id="PTHR45913:SF19">
    <property type="entry name" value="LOW QUALITY PROTEIN: ZINC FINGER BED DOMAIN-CONTAINING PROTEIN 5-LIKE"/>
    <property type="match status" value="1"/>
</dbReference>
<accession>A0A9P0CQ16</accession>
<protein>
    <submittedName>
        <fullName evidence="1">Uncharacterized protein</fullName>
    </submittedName>
</protein>
<reference evidence="1" key="1">
    <citation type="submission" date="2022-01" db="EMBL/GenBank/DDBJ databases">
        <authorList>
            <person name="King R."/>
        </authorList>
    </citation>
    <scope>NUCLEOTIDE SEQUENCE</scope>
</reference>
<dbReference type="OrthoDB" id="6819312at2759"/>
<dbReference type="Proteomes" id="UP001153636">
    <property type="component" value="Chromosome 15"/>
</dbReference>
<dbReference type="AlphaFoldDB" id="A0A9P0CQ16"/>
<organism evidence="1 2">
    <name type="scientific">Psylliodes chrysocephalus</name>
    <dbReference type="NCBI Taxonomy" id="3402493"/>
    <lineage>
        <taxon>Eukaryota</taxon>
        <taxon>Metazoa</taxon>
        <taxon>Ecdysozoa</taxon>
        <taxon>Arthropoda</taxon>
        <taxon>Hexapoda</taxon>
        <taxon>Insecta</taxon>
        <taxon>Pterygota</taxon>
        <taxon>Neoptera</taxon>
        <taxon>Endopterygota</taxon>
        <taxon>Coleoptera</taxon>
        <taxon>Polyphaga</taxon>
        <taxon>Cucujiformia</taxon>
        <taxon>Chrysomeloidea</taxon>
        <taxon>Chrysomelidae</taxon>
        <taxon>Galerucinae</taxon>
        <taxon>Alticini</taxon>
        <taxon>Psylliodes</taxon>
    </lineage>
</organism>
<dbReference type="EMBL" id="OV651827">
    <property type="protein sequence ID" value="CAH1103810.1"/>
    <property type="molecule type" value="Genomic_DNA"/>
</dbReference>
<name>A0A9P0CQ16_9CUCU</name>
<gene>
    <name evidence="1" type="ORF">PSYICH_LOCUS4768</name>
</gene>
<evidence type="ECO:0000313" key="2">
    <source>
        <dbReference type="Proteomes" id="UP001153636"/>
    </source>
</evidence>
<proteinExistence type="predicted"/>
<dbReference type="PANTHER" id="PTHR45913">
    <property type="entry name" value="EPM2A-INTERACTING PROTEIN 1"/>
    <property type="match status" value="1"/>
</dbReference>